<keyword evidence="1" id="KW-0812">Transmembrane</keyword>
<gene>
    <name evidence="2" type="primary">ATP8</name>
</gene>
<organism evidence="2">
    <name type="scientific">Amblyomma sp</name>
    <dbReference type="NCBI Taxonomy" id="2730045"/>
    <lineage>
        <taxon>Eukaryota</taxon>
        <taxon>Metazoa</taxon>
        <taxon>Ecdysozoa</taxon>
        <taxon>Arthropoda</taxon>
        <taxon>Chelicerata</taxon>
        <taxon>Arachnida</taxon>
        <taxon>Acari</taxon>
        <taxon>Parasitiformes</taxon>
        <taxon>Ixodida</taxon>
        <taxon>Ixodoidea</taxon>
        <taxon>Ixodidae</taxon>
        <taxon>Amblyomminae</taxon>
        <taxon>Amblyomma</taxon>
    </lineage>
</organism>
<dbReference type="AlphaFoldDB" id="A0A976MZ74"/>
<protein>
    <submittedName>
        <fullName evidence="2">ATP synthase F0 subunit 8</fullName>
    </submittedName>
</protein>
<sequence>MPQLFPMNWMMITLLTLNSILILNIFIFFFKLDFSMSQFKFKNNFKKIFFKW</sequence>
<reference evidence="2" key="1">
    <citation type="submission" date="2022-01" db="EMBL/GenBank/DDBJ databases">
        <authorList>
            <person name="Tian J."/>
            <person name="Hou X."/>
            <person name="Ge M."/>
            <person name="Xu H."/>
            <person name="Yu B."/>
            <person name="Liu J."/>
            <person name="Shao R."/>
            <person name="Holmes E.C."/>
            <person name="Lei C."/>
            <person name="Shi M."/>
        </authorList>
    </citation>
    <scope>NUCLEOTIDE SEQUENCE</scope>
    <source>
        <strain evidence="2">C20</strain>
    </source>
</reference>
<evidence type="ECO:0000256" key="1">
    <source>
        <dbReference type="SAM" id="Phobius"/>
    </source>
</evidence>
<keyword evidence="1" id="KW-1133">Transmembrane helix</keyword>
<keyword evidence="2" id="KW-0496">Mitochondrion</keyword>
<name>A0A976MZ74_9ACAR</name>
<feature type="transmembrane region" description="Helical" evidence="1">
    <location>
        <begin position="6"/>
        <end position="30"/>
    </location>
</feature>
<geneLocation type="mitochondrion" evidence="2"/>
<dbReference type="EMBL" id="OM368313">
    <property type="protein sequence ID" value="UNO54303.1"/>
    <property type="molecule type" value="Genomic_DNA"/>
</dbReference>
<evidence type="ECO:0000313" key="2">
    <source>
        <dbReference type="EMBL" id="UNO54303.1"/>
    </source>
</evidence>
<proteinExistence type="predicted"/>
<accession>A0A976MZ74</accession>
<keyword evidence="1" id="KW-0472">Membrane</keyword>